<gene>
    <name evidence="2" type="ORF">IWZ03DRAFT_360247</name>
</gene>
<evidence type="ECO:0000313" key="3">
    <source>
        <dbReference type="Proteomes" id="UP001363622"/>
    </source>
</evidence>
<dbReference type="Proteomes" id="UP001363622">
    <property type="component" value="Unassembled WGS sequence"/>
</dbReference>
<feature type="compositionally biased region" description="Basic and acidic residues" evidence="1">
    <location>
        <begin position="118"/>
        <end position="142"/>
    </location>
</feature>
<proteinExistence type="predicted"/>
<comment type="caution">
    <text evidence="2">The sequence shown here is derived from an EMBL/GenBank/DDBJ whole genome shotgun (WGS) entry which is preliminary data.</text>
</comment>
<keyword evidence="3" id="KW-1185">Reference proteome</keyword>
<organism evidence="2 3">
    <name type="scientific">Phyllosticta citriasiana</name>
    <dbReference type="NCBI Taxonomy" id="595635"/>
    <lineage>
        <taxon>Eukaryota</taxon>
        <taxon>Fungi</taxon>
        <taxon>Dikarya</taxon>
        <taxon>Ascomycota</taxon>
        <taxon>Pezizomycotina</taxon>
        <taxon>Dothideomycetes</taxon>
        <taxon>Dothideomycetes incertae sedis</taxon>
        <taxon>Botryosphaeriales</taxon>
        <taxon>Phyllostictaceae</taxon>
        <taxon>Phyllosticta</taxon>
    </lineage>
</organism>
<feature type="region of interest" description="Disordered" evidence="1">
    <location>
        <begin position="118"/>
        <end position="256"/>
    </location>
</feature>
<feature type="compositionally biased region" description="Low complexity" evidence="1">
    <location>
        <begin position="244"/>
        <end position="256"/>
    </location>
</feature>
<evidence type="ECO:0000256" key="1">
    <source>
        <dbReference type="SAM" id="MobiDB-lite"/>
    </source>
</evidence>
<name>A0ABR1KM72_9PEZI</name>
<sequence>MSENPKSEYDIHGVVEKVDIDNLNHFIDVIIHDAGPRRQTGLDKRKKEAHDAAQKDLRNLVQDIELHQCPREPPSFDDPVPCQNINRLRNHVDVELINPVISQSDEWKKKLDELVDRCCSRPKPKPEHPEYSPERPVPRTLEEREEQGPAQPTSPTHKKPASTSPKQPTPPKETMPLEETSLPMNPHMEPSEERLKDTTPPPETKQAQGPESHNPEEKVGTDKEAKKKAEKEDKRDKEGQDGAGSSSNSNRRGCRI</sequence>
<feature type="compositionally biased region" description="Polar residues" evidence="1">
    <location>
        <begin position="150"/>
        <end position="166"/>
    </location>
</feature>
<accession>A0ABR1KM72</accession>
<feature type="compositionally biased region" description="Basic and acidic residues" evidence="1">
    <location>
        <begin position="213"/>
        <end position="240"/>
    </location>
</feature>
<dbReference type="EMBL" id="JBBPHU010000006">
    <property type="protein sequence ID" value="KAK7516528.1"/>
    <property type="molecule type" value="Genomic_DNA"/>
</dbReference>
<reference evidence="2 3" key="1">
    <citation type="submission" date="2024-04" db="EMBL/GenBank/DDBJ databases">
        <title>Phyllosticta paracitricarpa is synonymous to the EU quarantine fungus P. citricarpa based on phylogenomic analyses.</title>
        <authorList>
            <consortium name="Lawrence Berkeley National Laboratory"/>
            <person name="Van Ingen-Buijs V.A."/>
            <person name="Van Westerhoven A.C."/>
            <person name="Haridas S."/>
            <person name="Skiadas P."/>
            <person name="Martin F."/>
            <person name="Groenewald J.Z."/>
            <person name="Crous P.W."/>
            <person name="Seidl M.F."/>
        </authorList>
    </citation>
    <scope>NUCLEOTIDE SEQUENCE [LARGE SCALE GENOMIC DNA]</scope>
    <source>
        <strain evidence="2 3">CBS 123371</strain>
    </source>
</reference>
<protein>
    <submittedName>
        <fullName evidence="2">Uncharacterized protein</fullName>
    </submittedName>
</protein>
<evidence type="ECO:0000313" key="2">
    <source>
        <dbReference type="EMBL" id="KAK7516528.1"/>
    </source>
</evidence>